<feature type="transmembrane region" description="Helical" evidence="1">
    <location>
        <begin position="48"/>
        <end position="69"/>
    </location>
</feature>
<evidence type="ECO:0000313" key="2">
    <source>
        <dbReference type="EMBL" id="SCG55271.1"/>
    </source>
</evidence>
<sequence length="419" mass="41600">MAALRQYLGVWRIPGAPMLLILGIIGRLGIGMTSLALLLVVEQVTGRYALAAVAAGIYALSGAALSPVAGRIADRVGPTPVLLATAVAHPLALFGLLGASRSETGNLGLIYLAAGVAGATYPPLTAAIRGAWNDLTGPTSGRYHLRNTALAAETSLFEIVFVLGPLLVAAFVLVADAAAALVGAAVVTLVGTAAVALGRVMRGWRPHPREHHAKGLGPLRVGGFPALLLCVASLGIAFGAAGVIVPAFAGNATADDPESLAGLLLAVWGIGSAAGGFWFGVRRPAANMTRQFAWLLGAVAASFAVFAMMPGPAALGVALILGGATIAPALTLENTLVGRIAPAGMLNEAYTWVVTMSVAASAAGGAVAGLIVDHAGGVPWAFLFAGAAVAVGAAVAALPAGPIARAEASAVRAEAPVAV</sequence>
<dbReference type="InterPro" id="IPR036259">
    <property type="entry name" value="MFS_trans_sf"/>
</dbReference>
<dbReference type="AlphaFoldDB" id="A0A1C5IB92"/>
<evidence type="ECO:0000313" key="3">
    <source>
        <dbReference type="Proteomes" id="UP000198221"/>
    </source>
</evidence>
<feature type="transmembrane region" description="Helical" evidence="1">
    <location>
        <begin position="378"/>
        <end position="398"/>
    </location>
</feature>
<feature type="transmembrane region" description="Helical" evidence="1">
    <location>
        <begin position="260"/>
        <end position="280"/>
    </location>
</feature>
<feature type="transmembrane region" description="Helical" evidence="1">
    <location>
        <begin position="181"/>
        <end position="200"/>
    </location>
</feature>
<organism evidence="2 3">
    <name type="scientific">Micromonospora inositola</name>
    <dbReference type="NCBI Taxonomy" id="47865"/>
    <lineage>
        <taxon>Bacteria</taxon>
        <taxon>Bacillati</taxon>
        <taxon>Actinomycetota</taxon>
        <taxon>Actinomycetes</taxon>
        <taxon>Micromonosporales</taxon>
        <taxon>Micromonosporaceae</taxon>
        <taxon>Micromonospora</taxon>
    </lineage>
</organism>
<dbReference type="EMBL" id="LT607754">
    <property type="protein sequence ID" value="SCG55271.1"/>
    <property type="molecule type" value="Genomic_DNA"/>
</dbReference>
<dbReference type="Gene3D" id="1.20.1250.20">
    <property type="entry name" value="MFS general substrate transporter like domains"/>
    <property type="match status" value="1"/>
</dbReference>
<feature type="transmembrane region" description="Helical" evidence="1">
    <location>
        <begin position="81"/>
        <end position="99"/>
    </location>
</feature>
<evidence type="ECO:0000256" key="1">
    <source>
        <dbReference type="SAM" id="Phobius"/>
    </source>
</evidence>
<dbReference type="InterPro" id="IPR011701">
    <property type="entry name" value="MFS"/>
</dbReference>
<name>A0A1C5IB92_9ACTN</name>
<reference evidence="3" key="1">
    <citation type="submission" date="2016-06" db="EMBL/GenBank/DDBJ databases">
        <authorList>
            <person name="Varghese N."/>
            <person name="Submissions Spin"/>
        </authorList>
    </citation>
    <scope>NUCLEOTIDE SEQUENCE [LARGE SCALE GENOMIC DNA]</scope>
    <source>
        <strain evidence="3">DSM 43819</strain>
    </source>
</reference>
<dbReference type="SUPFAM" id="SSF103473">
    <property type="entry name" value="MFS general substrate transporter"/>
    <property type="match status" value="1"/>
</dbReference>
<keyword evidence="1" id="KW-1133">Transmembrane helix</keyword>
<evidence type="ECO:0008006" key="4">
    <source>
        <dbReference type="Google" id="ProtNLM"/>
    </source>
</evidence>
<feature type="transmembrane region" description="Helical" evidence="1">
    <location>
        <begin position="221"/>
        <end position="248"/>
    </location>
</feature>
<dbReference type="OrthoDB" id="9180256at2"/>
<feature type="transmembrane region" description="Helical" evidence="1">
    <location>
        <begin position="156"/>
        <end position="175"/>
    </location>
</feature>
<feature type="transmembrane region" description="Helical" evidence="1">
    <location>
        <begin position="20"/>
        <end position="41"/>
    </location>
</feature>
<keyword evidence="1" id="KW-0472">Membrane</keyword>
<feature type="transmembrane region" description="Helical" evidence="1">
    <location>
        <begin position="292"/>
        <end position="309"/>
    </location>
</feature>
<accession>A0A1C5IB92</accession>
<keyword evidence="1" id="KW-0812">Transmembrane</keyword>
<feature type="transmembrane region" description="Helical" evidence="1">
    <location>
        <begin position="349"/>
        <end position="372"/>
    </location>
</feature>
<dbReference type="Proteomes" id="UP000198221">
    <property type="component" value="Chromosome I"/>
</dbReference>
<dbReference type="PANTHER" id="PTHR23542">
    <property type="match status" value="1"/>
</dbReference>
<keyword evidence="3" id="KW-1185">Reference proteome</keyword>
<dbReference type="PANTHER" id="PTHR23542:SF1">
    <property type="entry name" value="MAJOR FACILITATOR SUPERFAMILY (MFS) PROFILE DOMAIN-CONTAINING PROTEIN"/>
    <property type="match status" value="1"/>
</dbReference>
<dbReference type="RefSeq" id="WP_089012444.1">
    <property type="nucleotide sequence ID" value="NZ_LT607754.1"/>
</dbReference>
<protein>
    <recommendedName>
        <fullName evidence="4">Major Facilitator Superfamily protein</fullName>
    </recommendedName>
</protein>
<gene>
    <name evidence="2" type="ORF">GA0070613_2523</name>
</gene>
<proteinExistence type="predicted"/>
<dbReference type="GO" id="GO:0022857">
    <property type="term" value="F:transmembrane transporter activity"/>
    <property type="evidence" value="ECO:0007669"/>
    <property type="project" value="InterPro"/>
</dbReference>
<dbReference type="Pfam" id="PF07690">
    <property type="entry name" value="MFS_1"/>
    <property type="match status" value="1"/>
</dbReference>
<feature type="transmembrane region" description="Helical" evidence="1">
    <location>
        <begin position="315"/>
        <end position="337"/>
    </location>
</feature>